<organism evidence="3 4">
    <name type="scientific">Nonlabens xylanidelens</name>
    <dbReference type="NCBI Taxonomy" id="191564"/>
    <lineage>
        <taxon>Bacteria</taxon>
        <taxon>Pseudomonadati</taxon>
        <taxon>Bacteroidota</taxon>
        <taxon>Flavobacteriia</taxon>
        <taxon>Flavobacteriales</taxon>
        <taxon>Flavobacteriaceae</taxon>
        <taxon>Nonlabens</taxon>
    </lineage>
</organism>
<proteinExistence type="predicted"/>
<gene>
    <name evidence="3" type="ORF">LY01_02335</name>
</gene>
<evidence type="ECO:0000259" key="2">
    <source>
        <dbReference type="Pfam" id="PF12146"/>
    </source>
</evidence>
<evidence type="ECO:0000313" key="3">
    <source>
        <dbReference type="EMBL" id="PPK93553.1"/>
    </source>
</evidence>
<dbReference type="InterPro" id="IPR022742">
    <property type="entry name" value="Hydrolase_4"/>
</dbReference>
<feature type="domain" description="Serine aminopeptidase S33" evidence="2">
    <location>
        <begin position="77"/>
        <end position="281"/>
    </location>
</feature>
<feature type="signal peptide" evidence="1">
    <location>
        <begin position="1"/>
        <end position="19"/>
    </location>
</feature>
<evidence type="ECO:0000256" key="1">
    <source>
        <dbReference type="SAM" id="SignalP"/>
    </source>
</evidence>
<dbReference type="Proteomes" id="UP000239002">
    <property type="component" value="Unassembled WGS sequence"/>
</dbReference>
<reference evidence="3 4" key="1">
    <citation type="submission" date="2018-02" db="EMBL/GenBank/DDBJ databases">
        <title>Genomic Encyclopedia of Archaeal and Bacterial Type Strains, Phase II (KMG-II): from individual species to whole genera.</title>
        <authorList>
            <person name="Goeker M."/>
        </authorList>
    </citation>
    <scope>NUCLEOTIDE SEQUENCE [LARGE SCALE GENOMIC DNA]</scope>
    <source>
        <strain evidence="3 4">DSM 16809</strain>
    </source>
</reference>
<dbReference type="OrthoDB" id="9809549at2"/>
<dbReference type="GO" id="GO:0052689">
    <property type="term" value="F:carboxylic ester hydrolase activity"/>
    <property type="evidence" value="ECO:0007669"/>
    <property type="project" value="TreeGrafter"/>
</dbReference>
<dbReference type="EMBL" id="PTJE01000006">
    <property type="protein sequence ID" value="PPK93553.1"/>
    <property type="molecule type" value="Genomic_DNA"/>
</dbReference>
<keyword evidence="4" id="KW-1185">Reference proteome</keyword>
<feature type="chain" id="PRO_5015548300" description="Serine aminopeptidase S33 domain-containing protein" evidence="1">
    <location>
        <begin position="20"/>
        <end position="316"/>
    </location>
</feature>
<comment type="caution">
    <text evidence="3">The sequence shown here is derived from an EMBL/GenBank/DDBJ whole genome shotgun (WGS) entry which is preliminary data.</text>
</comment>
<dbReference type="SUPFAM" id="SSF53474">
    <property type="entry name" value="alpha/beta-Hydrolases"/>
    <property type="match status" value="1"/>
</dbReference>
<name>A0A2S6IH69_9FLAO</name>
<dbReference type="Pfam" id="PF12146">
    <property type="entry name" value="Hydrolase_4"/>
    <property type="match status" value="1"/>
</dbReference>
<protein>
    <recommendedName>
        <fullName evidence="2">Serine aminopeptidase S33 domain-containing protein</fullName>
    </recommendedName>
</protein>
<evidence type="ECO:0000313" key="4">
    <source>
        <dbReference type="Proteomes" id="UP000239002"/>
    </source>
</evidence>
<dbReference type="PANTHER" id="PTHR43265:SF1">
    <property type="entry name" value="ESTERASE ESTD"/>
    <property type="match status" value="1"/>
</dbReference>
<accession>A0A2S6IH69</accession>
<dbReference type="AlphaFoldDB" id="A0A2S6IH69"/>
<dbReference type="PANTHER" id="PTHR43265">
    <property type="entry name" value="ESTERASE ESTD"/>
    <property type="match status" value="1"/>
</dbReference>
<sequence length="316" mass="35352">MKKSLFLLLLLPLVTIAQDAFSKKNAQKPTEDLTEVNINKNIQGTLLTPDTYEKVPLVIIIGDQGAVDRNGNERRTKSNAYLQLADSLLTRGIATYRYDKRILTQIKNRKPSDKTLFSDFIIDAKESVYFFKNDRRFSKIYLAGHGQGSLVAMLAVDKNVDGIISINGAGQSIDNVIVQQIAQQQPGLDKVAAETFERVKKSEKPVVDIERDLYVIIGPQVQPFMKSWMQYDPATELKNISAPVLIVNGSKNRQVDATEAQLLKDAAPTATFEIIENMNHVLKTVGNDEIEASKSYINPNFPLNQRLLELITAFVK</sequence>
<dbReference type="InterPro" id="IPR053145">
    <property type="entry name" value="AB_hydrolase_Est10"/>
</dbReference>
<keyword evidence="1" id="KW-0732">Signal</keyword>
<dbReference type="RefSeq" id="WP_104516013.1">
    <property type="nucleotide sequence ID" value="NZ_MQVW01000024.1"/>
</dbReference>
<dbReference type="Gene3D" id="3.40.50.1820">
    <property type="entry name" value="alpha/beta hydrolase"/>
    <property type="match status" value="1"/>
</dbReference>
<dbReference type="InterPro" id="IPR029058">
    <property type="entry name" value="AB_hydrolase_fold"/>
</dbReference>